<dbReference type="EMBL" id="RAWK01000019">
    <property type="protein sequence ID" value="RKH72943.1"/>
    <property type="molecule type" value="Genomic_DNA"/>
</dbReference>
<accession>A0A3A8QW93</accession>
<comment type="caution">
    <text evidence="1">The sequence shown here is derived from an EMBL/GenBank/DDBJ whole genome shotgun (WGS) entry which is preliminary data.</text>
</comment>
<protein>
    <submittedName>
        <fullName evidence="1">Uncharacterized protein</fullName>
    </submittedName>
</protein>
<organism evidence="1 2">
    <name type="scientific">Corallococcus aberystwythensis</name>
    <dbReference type="NCBI Taxonomy" id="2316722"/>
    <lineage>
        <taxon>Bacteria</taxon>
        <taxon>Pseudomonadati</taxon>
        <taxon>Myxococcota</taxon>
        <taxon>Myxococcia</taxon>
        <taxon>Myxococcales</taxon>
        <taxon>Cystobacterineae</taxon>
        <taxon>Myxococcaceae</taxon>
        <taxon>Corallococcus</taxon>
    </lineage>
</organism>
<sequence length="159" mass="17523">MKTEPSEAIHLQFDEQHQRIGDMPPVKCGLCGTLASARAIRSGQLQGDSCWECPCGARGVRVMLVDLDEVYEEVLECWGLEAREPDVDPPAPVGDSGLMFGTYVDGHGLRTQLFNDVRDQGAEVAATEVVVKITNPRTTLPDWTWDVLWARRASGGRLQ</sequence>
<dbReference type="AlphaFoldDB" id="A0A3A8QW93"/>
<keyword evidence="2" id="KW-1185">Reference proteome</keyword>
<reference evidence="2" key="1">
    <citation type="submission" date="2018-09" db="EMBL/GenBank/DDBJ databases">
        <authorList>
            <person name="Livingstone P.G."/>
            <person name="Whitworth D.E."/>
        </authorList>
    </citation>
    <scope>NUCLEOTIDE SEQUENCE [LARGE SCALE GENOMIC DNA]</scope>
    <source>
        <strain evidence="2">AB050A</strain>
    </source>
</reference>
<dbReference type="OrthoDB" id="5514567at2"/>
<evidence type="ECO:0000313" key="2">
    <source>
        <dbReference type="Proteomes" id="UP000267003"/>
    </source>
</evidence>
<name>A0A3A8QW93_9BACT</name>
<dbReference type="Proteomes" id="UP000267003">
    <property type="component" value="Unassembled WGS sequence"/>
</dbReference>
<evidence type="ECO:0000313" key="1">
    <source>
        <dbReference type="EMBL" id="RKH72943.1"/>
    </source>
</evidence>
<dbReference type="RefSeq" id="WP_120554156.1">
    <property type="nucleotide sequence ID" value="NZ_RAWK01000019.1"/>
</dbReference>
<proteinExistence type="predicted"/>
<gene>
    <name evidence="1" type="ORF">D7W81_04970</name>
</gene>